<dbReference type="Gene3D" id="3.40.50.150">
    <property type="entry name" value="Vaccinia Virus protein VP39"/>
    <property type="match status" value="1"/>
</dbReference>
<dbReference type="GO" id="GO:0032259">
    <property type="term" value="P:methylation"/>
    <property type="evidence" value="ECO:0007669"/>
    <property type="project" value="UniProtKB-KW"/>
</dbReference>
<protein>
    <submittedName>
        <fullName evidence="4">O-methyltransferase</fullName>
    </submittedName>
</protein>
<dbReference type="CDD" id="cd02440">
    <property type="entry name" value="AdoMet_MTases"/>
    <property type="match status" value="1"/>
</dbReference>
<dbReference type="Proteomes" id="UP000266067">
    <property type="component" value="Unassembled WGS sequence"/>
</dbReference>
<dbReference type="GO" id="GO:0008757">
    <property type="term" value="F:S-adenosylmethionine-dependent methyltransferase activity"/>
    <property type="evidence" value="ECO:0007669"/>
    <property type="project" value="TreeGrafter"/>
</dbReference>
<dbReference type="InterPro" id="IPR029063">
    <property type="entry name" value="SAM-dependent_MTases_sf"/>
</dbReference>
<dbReference type="PANTHER" id="PTHR10509">
    <property type="entry name" value="O-METHYLTRANSFERASE-RELATED"/>
    <property type="match status" value="1"/>
</dbReference>
<evidence type="ECO:0000313" key="5">
    <source>
        <dbReference type="Proteomes" id="UP000266067"/>
    </source>
</evidence>
<dbReference type="InterPro" id="IPR002935">
    <property type="entry name" value="SAM_O-MeTrfase"/>
</dbReference>
<dbReference type="GO" id="GO:0008171">
    <property type="term" value="F:O-methyltransferase activity"/>
    <property type="evidence" value="ECO:0007669"/>
    <property type="project" value="InterPro"/>
</dbReference>
<evidence type="ECO:0000313" key="4">
    <source>
        <dbReference type="EMBL" id="RIV36542.1"/>
    </source>
</evidence>
<keyword evidence="3" id="KW-0949">S-adenosyl-L-methionine</keyword>
<comment type="caution">
    <text evidence="4">The sequence shown here is derived from an EMBL/GenBank/DDBJ whole genome shotgun (WGS) entry which is preliminary data.</text>
</comment>
<gene>
    <name evidence="4" type="ORF">D2V08_02285</name>
</gene>
<keyword evidence="2 4" id="KW-0808">Transferase</keyword>
<dbReference type="AlphaFoldDB" id="A0A3A1NDX7"/>
<evidence type="ECO:0000256" key="1">
    <source>
        <dbReference type="ARBA" id="ARBA00022603"/>
    </source>
</evidence>
<dbReference type="Pfam" id="PF01596">
    <property type="entry name" value="Methyltransf_3"/>
    <property type="match status" value="1"/>
</dbReference>
<name>A0A3A1NDX7_9FLAO</name>
<dbReference type="RefSeq" id="WP_119606495.1">
    <property type="nucleotide sequence ID" value="NZ_QXFH01000063.1"/>
</dbReference>
<dbReference type="InterPro" id="IPR050362">
    <property type="entry name" value="Cation-dep_OMT"/>
</dbReference>
<dbReference type="OrthoDB" id="9799672at2"/>
<evidence type="ECO:0000256" key="2">
    <source>
        <dbReference type="ARBA" id="ARBA00022679"/>
    </source>
</evidence>
<dbReference type="SUPFAM" id="SSF53335">
    <property type="entry name" value="S-adenosyl-L-methionine-dependent methyltransferases"/>
    <property type="match status" value="1"/>
</dbReference>
<organism evidence="4 5">
    <name type="scientific">Flagellimonas lutimaris</name>
    <dbReference type="NCBI Taxonomy" id="475082"/>
    <lineage>
        <taxon>Bacteria</taxon>
        <taxon>Pseudomonadati</taxon>
        <taxon>Bacteroidota</taxon>
        <taxon>Flavobacteriia</taxon>
        <taxon>Flavobacteriales</taxon>
        <taxon>Flavobacteriaceae</taxon>
        <taxon>Flagellimonas</taxon>
    </lineage>
</organism>
<keyword evidence="1 4" id="KW-0489">Methyltransferase</keyword>
<accession>A0A3A1NDX7</accession>
<dbReference type="PANTHER" id="PTHR10509:SF14">
    <property type="entry name" value="CAFFEOYL-COA O-METHYLTRANSFERASE 3-RELATED"/>
    <property type="match status" value="1"/>
</dbReference>
<proteinExistence type="predicted"/>
<sequence length="213" mass="24262">MHFLSPILESYIANSSENEPELLRELTRETHLKVIQPRMITGHFQGRVLSMLSKIINPNYILEIGTYTGYSALCLAEGLQKEGELHTIEVNEELHQMQRKYFDKSGFCSQIKQHIGDALDIVPSLNQTFDLVFIDAQKVNYDAYFEAVVQKTKPGSVILSDNVLWSGKVVEPLQKSDKATEALLEYNQKLKEDPRVETVLLPIRDGLTLSRVR</sequence>
<dbReference type="EMBL" id="QXFH01000063">
    <property type="protein sequence ID" value="RIV36542.1"/>
    <property type="molecule type" value="Genomic_DNA"/>
</dbReference>
<evidence type="ECO:0000256" key="3">
    <source>
        <dbReference type="ARBA" id="ARBA00022691"/>
    </source>
</evidence>
<keyword evidence="5" id="KW-1185">Reference proteome</keyword>
<reference evidence="4 5" key="1">
    <citation type="submission" date="2018-08" db="EMBL/GenBank/DDBJ databases">
        <title>Proposal of Muricauda 72 sp.nov. and Muricauda NH166 sp.nov., isolated from seawater.</title>
        <authorList>
            <person name="Cheng H."/>
            <person name="Wu Y.-H."/>
            <person name="Guo L.-L."/>
            <person name="Xu X.-W."/>
        </authorList>
    </citation>
    <scope>NUCLEOTIDE SEQUENCE [LARGE SCALE GENOMIC DNA]</scope>
    <source>
        <strain evidence="4 5">KCTC 22173</strain>
    </source>
</reference>
<dbReference type="PROSITE" id="PS51682">
    <property type="entry name" value="SAM_OMT_I"/>
    <property type="match status" value="1"/>
</dbReference>